<protein>
    <submittedName>
        <fullName evidence="2">Uncharacterized protein</fullName>
    </submittedName>
</protein>
<gene>
    <name evidence="2" type="ORF">HYG82_02510</name>
</gene>
<feature type="compositionally biased region" description="Acidic residues" evidence="1">
    <location>
        <begin position="143"/>
        <end position="157"/>
    </location>
</feature>
<dbReference type="AlphaFoldDB" id="A0A7D5GFR1"/>
<dbReference type="Proteomes" id="UP000509241">
    <property type="component" value="Chromosome"/>
</dbReference>
<dbReference type="GeneID" id="56032127"/>
<dbReference type="OrthoDB" id="204924at2157"/>
<evidence type="ECO:0000313" key="3">
    <source>
        <dbReference type="Proteomes" id="UP000509241"/>
    </source>
</evidence>
<dbReference type="EMBL" id="CP058601">
    <property type="protein sequence ID" value="QLG47794.1"/>
    <property type="molecule type" value="Genomic_DNA"/>
</dbReference>
<evidence type="ECO:0000313" key="2">
    <source>
        <dbReference type="EMBL" id="QLG47794.1"/>
    </source>
</evidence>
<proteinExistence type="predicted"/>
<evidence type="ECO:0000256" key="1">
    <source>
        <dbReference type="SAM" id="MobiDB-lite"/>
    </source>
</evidence>
<dbReference type="KEGG" id="haly:HYG82_02510"/>
<accession>A0A7D5GFR1</accession>
<reference evidence="2 3" key="1">
    <citation type="submission" date="2020-07" db="EMBL/GenBank/DDBJ databases">
        <authorList>
            <person name="Cui H."/>
        </authorList>
    </citation>
    <scope>NUCLEOTIDE SEQUENCE [LARGE SCALE GENOMIC DNA]</scope>
    <source>
        <strain evidence="2 3">YPL8</strain>
    </source>
</reference>
<organism evidence="2 3">
    <name type="scientific">Natrinema halophilum</name>
    <dbReference type="NCBI Taxonomy" id="1699371"/>
    <lineage>
        <taxon>Archaea</taxon>
        <taxon>Methanobacteriati</taxon>
        <taxon>Methanobacteriota</taxon>
        <taxon>Stenosarchaea group</taxon>
        <taxon>Halobacteria</taxon>
        <taxon>Halobacteriales</taxon>
        <taxon>Natrialbaceae</taxon>
        <taxon>Natrinema</taxon>
    </lineage>
</organism>
<dbReference type="RefSeq" id="WP_179259536.1">
    <property type="nucleotide sequence ID" value="NZ_CP058601.1"/>
</dbReference>
<keyword evidence="3" id="KW-1185">Reference proteome</keyword>
<feature type="region of interest" description="Disordered" evidence="1">
    <location>
        <begin position="126"/>
        <end position="157"/>
    </location>
</feature>
<dbReference type="PROSITE" id="PS51257">
    <property type="entry name" value="PROKAR_LIPOPROTEIN"/>
    <property type="match status" value="1"/>
</dbReference>
<sequence>MNRRTVLRSAGVAATASLSGCVETLQEHYQGSFRGLVPVEIHSEADQYFNLTLEAFNSETNRKTYDESYKVTADQSATAPHLDATEQIFRATKLGRDGDTLAVKDGPITPDTSVVVVRLTNDDLILDVQRDDGPGSDSATGPESDETNDTATDSETE</sequence>
<name>A0A7D5GFR1_9EURY</name>